<dbReference type="OrthoDB" id="384721at2"/>
<reference evidence="3 4" key="1">
    <citation type="submission" date="2016-10" db="EMBL/GenBank/DDBJ databases">
        <authorList>
            <person name="de Groot N.N."/>
        </authorList>
    </citation>
    <scope>NUCLEOTIDE SEQUENCE [LARGE SCALE GENOMIC DNA]</scope>
    <source>
        <strain evidence="3 4">DSM 22789</strain>
    </source>
</reference>
<evidence type="ECO:0000313" key="3">
    <source>
        <dbReference type="EMBL" id="SFT08780.1"/>
    </source>
</evidence>
<proteinExistence type="predicted"/>
<feature type="signal peptide" evidence="1">
    <location>
        <begin position="1"/>
        <end position="20"/>
    </location>
</feature>
<dbReference type="GO" id="GO:0008889">
    <property type="term" value="F:glycerophosphodiester phosphodiesterase activity"/>
    <property type="evidence" value="ECO:0007669"/>
    <property type="project" value="TreeGrafter"/>
</dbReference>
<dbReference type="RefSeq" id="WP_093366926.1">
    <property type="nucleotide sequence ID" value="NZ_FOZZ01000011.1"/>
</dbReference>
<keyword evidence="4" id="KW-1185">Reference proteome</keyword>
<dbReference type="PROSITE" id="PS51257">
    <property type="entry name" value="PROKAR_LIPOPROTEIN"/>
    <property type="match status" value="1"/>
</dbReference>
<dbReference type="GO" id="GO:0006644">
    <property type="term" value="P:phospholipid metabolic process"/>
    <property type="evidence" value="ECO:0007669"/>
    <property type="project" value="TreeGrafter"/>
</dbReference>
<dbReference type="GO" id="GO:0005886">
    <property type="term" value="C:plasma membrane"/>
    <property type="evidence" value="ECO:0007669"/>
    <property type="project" value="TreeGrafter"/>
</dbReference>
<evidence type="ECO:0000256" key="1">
    <source>
        <dbReference type="SAM" id="SignalP"/>
    </source>
</evidence>
<gene>
    <name evidence="3" type="ORF">SAMN05660206_11177</name>
</gene>
<dbReference type="Pfam" id="PF03009">
    <property type="entry name" value="GDPD"/>
    <property type="match status" value="1"/>
</dbReference>
<organism evidence="3 4">
    <name type="scientific">Sphingobacterium wenxiniae</name>
    <dbReference type="NCBI Taxonomy" id="683125"/>
    <lineage>
        <taxon>Bacteria</taxon>
        <taxon>Pseudomonadati</taxon>
        <taxon>Bacteroidota</taxon>
        <taxon>Sphingobacteriia</taxon>
        <taxon>Sphingobacteriales</taxon>
        <taxon>Sphingobacteriaceae</taxon>
        <taxon>Sphingobacterium</taxon>
    </lineage>
</organism>
<sequence>MKRKRVYWLYCLLLLFISCAVPKQHNFALLNKTQQGKVWVVAHRANTGENIYPENSIETMRSCIAYGMDIMEIDVRETVDGHLVILHDSTVDRTTNGHGKVKDMTLNKLRELRLVHQGDTTPYVVPTLEEVFKLIKGNILVDLDIKFENPQSYKKIVDLAQQYGVQDQLLIFLYDKNDISRIHSIANGIQLLPRARSVEDLDFMKQYDFIHIIHIDDSYYEDSLMQGLINSGTRVWLNTLGKYDQAERENKTGFEDFFTKTPHVNVVQTDLSLQLIAYLKDRGWRN</sequence>
<dbReference type="SUPFAM" id="SSF51695">
    <property type="entry name" value="PLC-like phosphodiesterases"/>
    <property type="match status" value="1"/>
</dbReference>
<dbReference type="Proteomes" id="UP000198785">
    <property type="component" value="Unassembled WGS sequence"/>
</dbReference>
<dbReference type="InterPro" id="IPR017946">
    <property type="entry name" value="PLC-like_Pdiesterase_TIM-brl"/>
</dbReference>
<dbReference type="EMBL" id="FOZZ01000011">
    <property type="protein sequence ID" value="SFT08780.1"/>
    <property type="molecule type" value="Genomic_DNA"/>
</dbReference>
<name>A0A1I6V521_9SPHI</name>
<dbReference type="AlphaFoldDB" id="A0A1I6V521"/>
<keyword evidence="1" id="KW-0732">Signal</keyword>
<dbReference type="PANTHER" id="PTHR46320:SF1">
    <property type="entry name" value="GLYCEROPHOSPHODIESTER PHOSPHODIESTERASE 1"/>
    <property type="match status" value="1"/>
</dbReference>
<dbReference type="GO" id="GO:0006580">
    <property type="term" value="P:ethanolamine metabolic process"/>
    <property type="evidence" value="ECO:0007669"/>
    <property type="project" value="TreeGrafter"/>
</dbReference>
<evidence type="ECO:0000313" key="4">
    <source>
        <dbReference type="Proteomes" id="UP000198785"/>
    </source>
</evidence>
<accession>A0A1I6V521</accession>
<dbReference type="InterPro" id="IPR030395">
    <property type="entry name" value="GP_PDE_dom"/>
</dbReference>
<dbReference type="Gene3D" id="3.20.20.190">
    <property type="entry name" value="Phosphatidylinositol (PI) phosphodiesterase"/>
    <property type="match status" value="1"/>
</dbReference>
<dbReference type="CDD" id="cd08566">
    <property type="entry name" value="GDPD_AtGDE_like"/>
    <property type="match status" value="1"/>
</dbReference>
<dbReference type="GO" id="GO:0070291">
    <property type="term" value="P:N-acylethanolamine metabolic process"/>
    <property type="evidence" value="ECO:0007669"/>
    <property type="project" value="TreeGrafter"/>
</dbReference>
<dbReference type="STRING" id="683125.SAMN05660206_11177"/>
<dbReference type="PROSITE" id="PS50007">
    <property type="entry name" value="PIPLC_X_DOMAIN"/>
    <property type="match status" value="1"/>
</dbReference>
<feature type="domain" description="GP-PDE" evidence="2">
    <location>
        <begin position="38"/>
        <end position="279"/>
    </location>
</feature>
<protein>
    <submittedName>
        <fullName evidence="3">Glycerophosphoryl diester phosphodiesterase</fullName>
    </submittedName>
</protein>
<feature type="chain" id="PRO_5011613515" evidence="1">
    <location>
        <begin position="21"/>
        <end position="286"/>
    </location>
</feature>
<evidence type="ECO:0000259" key="2">
    <source>
        <dbReference type="PROSITE" id="PS51704"/>
    </source>
</evidence>
<dbReference type="PROSITE" id="PS51704">
    <property type="entry name" value="GP_PDE"/>
    <property type="match status" value="1"/>
</dbReference>
<dbReference type="PANTHER" id="PTHR46320">
    <property type="entry name" value="GLYCEROPHOSPHODIESTER PHOSPHODIESTERASE 1"/>
    <property type="match status" value="1"/>
</dbReference>